<organism evidence="2">
    <name type="scientific">marine metagenome</name>
    <dbReference type="NCBI Taxonomy" id="408172"/>
    <lineage>
        <taxon>unclassified sequences</taxon>
        <taxon>metagenomes</taxon>
        <taxon>ecological metagenomes</taxon>
    </lineage>
</organism>
<feature type="non-terminal residue" evidence="2">
    <location>
        <position position="1"/>
    </location>
</feature>
<dbReference type="SUPFAM" id="SSF54593">
    <property type="entry name" value="Glyoxalase/Bleomycin resistance protein/Dihydroxybiphenyl dioxygenase"/>
    <property type="match status" value="1"/>
</dbReference>
<reference evidence="2" key="1">
    <citation type="submission" date="2018-05" db="EMBL/GenBank/DDBJ databases">
        <authorList>
            <person name="Lanie J.A."/>
            <person name="Ng W.-L."/>
            <person name="Kazmierczak K.M."/>
            <person name="Andrzejewski T.M."/>
            <person name="Davidsen T.M."/>
            <person name="Wayne K.J."/>
            <person name="Tettelin H."/>
            <person name="Glass J.I."/>
            <person name="Rusch D."/>
            <person name="Podicherti R."/>
            <person name="Tsui H.-C.T."/>
            <person name="Winkler M.E."/>
        </authorList>
    </citation>
    <scope>NUCLEOTIDE SEQUENCE</scope>
</reference>
<dbReference type="InterPro" id="IPR037523">
    <property type="entry name" value="VOC_core"/>
</dbReference>
<accession>A0A381WYI8</accession>
<evidence type="ECO:0000313" key="2">
    <source>
        <dbReference type="EMBL" id="SVA57500.1"/>
    </source>
</evidence>
<dbReference type="EMBL" id="UINC01013280">
    <property type="protein sequence ID" value="SVA57500.1"/>
    <property type="molecule type" value="Genomic_DNA"/>
</dbReference>
<dbReference type="InterPro" id="IPR029068">
    <property type="entry name" value="Glyas_Bleomycin-R_OHBP_Dase"/>
</dbReference>
<evidence type="ECO:0000259" key="1">
    <source>
        <dbReference type="PROSITE" id="PS51819"/>
    </source>
</evidence>
<feature type="domain" description="VOC" evidence="1">
    <location>
        <begin position="1"/>
        <end position="120"/>
    </location>
</feature>
<dbReference type="PROSITE" id="PS51819">
    <property type="entry name" value="VOC"/>
    <property type="match status" value="1"/>
</dbReference>
<dbReference type="InterPro" id="IPR004360">
    <property type="entry name" value="Glyas_Fos-R_dOase_dom"/>
</dbReference>
<gene>
    <name evidence="2" type="ORF">METZ01_LOCUS110354</name>
</gene>
<dbReference type="AlphaFoldDB" id="A0A381WYI8"/>
<name>A0A381WYI8_9ZZZZ</name>
<sequence length="121" mass="13282">VESVEPVLTVKSVYRSVDWYCNFLGFTADFLNEESGEVNSLNYAVLRNGNAGIHLGLERDMGVLAGNGGCNFVTRQFDEMHNRAVNANAKFHVDLGEIPSGARSFGIRDPDGNILTFVEAR</sequence>
<dbReference type="Gene3D" id="3.10.180.10">
    <property type="entry name" value="2,3-Dihydroxybiphenyl 1,2-Dioxygenase, domain 1"/>
    <property type="match status" value="1"/>
</dbReference>
<protein>
    <recommendedName>
        <fullName evidence="1">VOC domain-containing protein</fullName>
    </recommendedName>
</protein>
<dbReference type="Pfam" id="PF00903">
    <property type="entry name" value="Glyoxalase"/>
    <property type="match status" value="1"/>
</dbReference>
<proteinExistence type="predicted"/>